<evidence type="ECO:0000313" key="9">
    <source>
        <dbReference type="EMBL" id="MBD5782293.1"/>
    </source>
</evidence>
<evidence type="ECO:0000313" key="8">
    <source>
        <dbReference type="EMBL" id="MBD5781523.1"/>
    </source>
</evidence>
<dbReference type="Pfam" id="PF13683">
    <property type="entry name" value="rve_3"/>
    <property type="match status" value="1"/>
</dbReference>
<feature type="domain" description="Integrase catalytic" evidence="1">
    <location>
        <begin position="134"/>
        <end position="302"/>
    </location>
</feature>
<dbReference type="PANTHER" id="PTHR35004:SF6">
    <property type="entry name" value="TRANSPOSASE"/>
    <property type="match status" value="1"/>
</dbReference>
<dbReference type="Proteomes" id="UP000622317">
    <property type="component" value="Unassembled WGS sequence"/>
</dbReference>
<dbReference type="InterPro" id="IPR012337">
    <property type="entry name" value="RNaseH-like_sf"/>
</dbReference>
<name>A0A927F7Y3_9BACT</name>
<dbReference type="EMBL" id="JACYFG010000033">
    <property type="protein sequence ID" value="MBD5780134.1"/>
    <property type="molecule type" value="Genomic_DNA"/>
</dbReference>
<gene>
    <name evidence="2" type="ORF">IEN85_10885</name>
    <name evidence="3" type="ORF">IEN85_11580</name>
    <name evidence="4" type="ORF">IEN85_11585</name>
    <name evidence="5" type="ORF">IEN85_11590</name>
    <name evidence="6" type="ORF">IEN85_11775</name>
    <name evidence="7" type="ORF">IEN85_12345</name>
    <name evidence="8" type="ORF">IEN85_18625</name>
    <name evidence="9" type="ORF">IEN85_22530</name>
</gene>
<dbReference type="EMBL" id="JACYFG010000032">
    <property type="protein sequence ID" value="MBD5779994.1"/>
    <property type="molecule type" value="Genomic_DNA"/>
</dbReference>
<dbReference type="EMBL" id="JACYFG010000035">
    <property type="protein sequence ID" value="MBD5780172.1"/>
    <property type="molecule type" value="Genomic_DNA"/>
</dbReference>
<dbReference type="InterPro" id="IPR036397">
    <property type="entry name" value="RNaseH_sf"/>
</dbReference>
<protein>
    <submittedName>
        <fullName evidence="2">IS481 family transposase</fullName>
    </submittedName>
</protein>
<dbReference type="InterPro" id="IPR047656">
    <property type="entry name" value="IS481-like_transpos"/>
</dbReference>
<dbReference type="EMBL" id="JACYFG010000036">
    <property type="protein sequence ID" value="MBD5780284.1"/>
    <property type="molecule type" value="Genomic_DNA"/>
</dbReference>
<dbReference type="SUPFAM" id="SSF53098">
    <property type="entry name" value="Ribonuclease H-like"/>
    <property type="match status" value="1"/>
</dbReference>
<evidence type="ECO:0000313" key="4">
    <source>
        <dbReference type="EMBL" id="MBD5780134.1"/>
    </source>
</evidence>
<evidence type="ECO:0000313" key="3">
    <source>
        <dbReference type="EMBL" id="MBD5780133.1"/>
    </source>
</evidence>
<evidence type="ECO:0000313" key="6">
    <source>
        <dbReference type="EMBL" id="MBD5780172.1"/>
    </source>
</evidence>
<dbReference type="RefSeq" id="WP_191617113.1">
    <property type="nucleotide sequence ID" value="NZ_JACYFG010000032.1"/>
</dbReference>
<dbReference type="Pfam" id="PF13565">
    <property type="entry name" value="HTH_32"/>
    <property type="match status" value="1"/>
</dbReference>
<evidence type="ECO:0000313" key="7">
    <source>
        <dbReference type="EMBL" id="MBD5780284.1"/>
    </source>
</evidence>
<dbReference type="Gene3D" id="3.30.420.10">
    <property type="entry name" value="Ribonuclease H-like superfamily/Ribonuclease H"/>
    <property type="match status" value="1"/>
</dbReference>
<sequence>MPWMETDKITQRRDFVFLASKPGANKRELIRRFGISPPTAYKWLERYRKEGLPGLEDRSRRPAGQPNKSCPEVERKVLELRRKHDCWGARKLRRLLQNAGEKELPSATTVHNIIRRAGLLGQGSRPCVAPRSFERSQPNELWQMDFKGHFEMAGSKRCHPLTACDDHSRFNLILKACEDERTSTVQECLLSCFGKYGLPWAILCDNGSPWGRGFGAASELEAWLLRLGVETIHGRPLHPQTQGKEERFHQTLKHELLGRTTLWRDLEHCDREFARFRETYNHVRPHRSLDLDCPADRYRASERALPATIPHCLSFYGEAEQVRKVKSKGDLMFKGRSFFIGRAFIGESVAINQFDDLRWEVFYCWKSLGMIDLSRATKPRNNYNALLAPPGRLGVQGEQEAHLKSVNHVP</sequence>
<reference evidence="2" key="1">
    <citation type="submission" date="2020-09" db="EMBL/GenBank/DDBJ databases">
        <title>Pelagicoccus enzymogenes sp. nov. with an EPS production, isolated from marine sediment.</title>
        <authorList>
            <person name="Feng X."/>
        </authorList>
    </citation>
    <scope>NUCLEOTIDE SEQUENCE</scope>
    <source>
        <strain evidence="2">NFK12</strain>
    </source>
</reference>
<comment type="caution">
    <text evidence="2">The sequence shown here is derived from an EMBL/GenBank/DDBJ whole genome shotgun (WGS) entry which is preliminary data.</text>
</comment>
<evidence type="ECO:0000259" key="1">
    <source>
        <dbReference type="PROSITE" id="PS50994"/>
    </source>
</evidence>
<dbReference type="EMBL" id="JACYFG010000034">
    <property type="protein sequence ID" value="MBD5780135.1"/>
    <property type="molecule type" value="Genomic_DNA"/>
</dbReference>
<dbReference type="EMBL" id="JACYFG010000042">
    <property type="protein sequence ID" value="MBD5781523.1"/>
    <property type="molecule type" value="Genomic_DNA"/>
</dbReference>
<dbReference type="InterPro" id="IPR001584">
    <property type="entry name" value="Integrase_cat-core"/>
</dbReference>
<dbReference type="PANTHER" id="PTHR35004">
    <property type="entry name" value="TRANSPOSASE RV3428C-RELATED"/>
    <property type="match status" value="1"/>
</dbReference>
<dbReference type="SUPFAM" id="SSF46689">
    <property type="entry name" value="Homeodomain-like"/>
    <property type="match status" value="1"/>
</dbReference>
<dbReference type="PROSITE" id="PS50994">
    <property type="entry name" value="INTEGRASE"/>
    <property type="match status" value="1"/>
</dbReference>
<evidence type="ECO:0000313" key="10">
    <source>
        <dbReference type="Proteomes" id="UP000622317"/>
    </source>
</evidence>
<proteinExistence type="predicted"/>
<dbReference type="EMBL" id="JACYFG010000033">
    <property type="protein sequence ID" value="MBD5780133.1"/>
    <property type="molecule type" value="Genomic_DNA"/>
</dbReference>
<dbReference type="GO" id="GO:0003676">
    <property type="term" value="F:nucleic acid binding"/>
    <property type="evidence" value="ECO:0007669"/>
    <property type="project" value="InterPro"/>
</dbReference>
<keyword evidence="10" id="KW-1185">Reference proteome</keyword>
<accession>A0A927F7Y3</accession>
<dbReference type="GO" id="GO:0015074">
    <property type="term" value="P:DNA integration"/>
    <property type="evidence" value="ECO:0007669"/>
    <property type="project" value="InterPro"/>
</dbReference>
<evidence type="ECO:0000313" key="2">
    <source>
        <dbReference type="EMBL" id="MBD5779994.1"/>
    </source>
</evidence>
<dbReference type="AlphaFoldDB" id="A0A927F7Y3"/>
<dbReference type="InterPro" id="IPR009057">
    <property type="entry name" value="Homeodomain-like_sf"/>
</dbReference>
<evidence type="ECO:0000313" key="5">
    <source>
        <dbReference type="EMBL" id="MBD5780135.1"/>
    </source>
</evidence>
<dbReference type="EMBL" id="JACYFG010000057">
    <property type="protein sequence ID" value="MBD5782293.1"/>
    <property type="molecule type" value="Genomic_DNA"/>
</dbReference>
<organism evidence="2 10">
    <name type="scientific">Pelagicoccus enzymogenes</name>
    <dbReference type="NCBI Taxonomy" id="2773457"/>
    <lineage>
        <taxon>Bacteria</taxon>
        <taxon>Pseudomonadati</taxon>
        <taxon>Verrucomicrobiota</taxon>
        <taxon>Opitutia</taxon>
        <taxon>Puniceicoccales</taxon>
        <taxon>Pelagicoccaceae</taxon>
        <taxon>Pelagicoccus</taxon>
    </lineage>
</organism>
<dbReference type="NCBIfam" id="NF033577">
    <property type="entry name" value="transpos_IS481"/>
    <property type="match status" value="1"/>
</dbReference>